<keyword evidence="2" id="KW-1185">Reference proteome</keyword>
<protein>
    <submittedName>
        <fullName evidence="1">Uncharacterized protein</fullName>
    </submittedName>
</protein>
<organism evidence="1 2">
    <name type="scientific">Xylaria grammica</name>
    <dbReference type="NCBI Taxonomy" id="363999"/>
    <lineage>
        <taxon>Eukaryota</taxon>
        <taxon>Fungi</taxon>
        <taxon>Dikarya</taxon>
        <taxon>Ascomycota</taxon>
        <taxon>Pezizomycotina</taxon>
        <taxon>Sordariomycetes</taxon>
        <taxon>Xylariomycetidae</taxon>
        <taxon>Xylariales</taxon>
        <taxon>Xylariaceae</taxon>
        <taxon>Xylaria</taxon>
    </lineage>
</organism>
<evidence type="ECO:0000313" key="2">
    <source>
        <dbReference type="Proteomes" id="UP000286045"/>
    </source>
</evidence>
<reference evidence="1 2" key="1">
    <citation type="submission" date="2018-12" db="EMBL/GenBank/DDBJ databases">
        <title>Draft genome sequence of Xylaria grammica IHI A82.</title>
        <authorList>
            <person name="Buettner E."/>
            <person name="Kellner H."/>
        </authorList>
    </citation>
    <scope>NUCLEOTIDE SEQUENCE [LARGE SCALE GENOMIC DNA]</scope>
    <source>
        <strain evidence="1 2">IHI A82</strain>
    </source>
</reference>
<comment type="caution">
    <text evidence="1">The sequence shown here is derived from an EMBL/GenBank/DDBJ whole genome shotgun (WGS) entry which is preliminary data.</text>
</comment>
<name>A0A439D1M5_9PEZI</name>
<evidence type="ECO:0000313" key="1">
    <source>
        <dbReference type="EMBL" id="RWA08276.1"/>
    </source>
</evidence>
<dbReference type="EMBL" id="RYZI01000209">
    <property type="protein sequence ID" value="RWA08276.1"/>
    <property type="molecule type" value="Genomic_DNA"/>
</dbReference>
<sequence length="193" mass="21634">MSGFEVLGAVVSIAQLGAYVLTVSCKLNEVRCKIRNAPKKLARYDRQLKEIVDITTQMEENPPIRTKELNDYLETIVDKTTAIEGVLTKFTQSSKSRQRWNIISGELCRQLDEYFGEVKSTMRHLVVLITSQGVHGQKELKELVLECTRVAATSTQASTTTPSLRRTEGNFAPMECARRKGASLLIHVTNMSE</sequence>
<gene>
    <name evidence="1" type="ORF">EKO27_g6837</name>
</gene>
<dbReference type="AlphaFoldDB" id="A0A439D1M5"/>
<accession>A0A439D1M5</accession>
<proteinExistence type="predicted"/>
<dbReference type="Proteomes" id="UP000286045">
    <property type="component" value="Unassembled WGS sequence"/>
</dbReference>